<dbReference type="InterPro" id="IPR050107">
    <property type="entry name" value="ABC_carbohydrate_import_ATPase"/>
</dbReference>
<evidence type="ECO:0000256" key="1">
    <source>
        <dbReference type="ARBA" id="ARBA00022448"/>
    </source>
</evidence>
<dbReference type="GO" id="GO:0005524">
    <property type="term" value="F:ATP binding"/>
    <property type="evidence" value="ECO:0007669"/>
    <property type="project" value="UniProtKB-KW"/>
</dbReference>
<evidence type="ECO:0000256" key="3">
    <source>
        <dbReference type="ARBA" id="ARBA00022741"/>
    </source>
</evidence>
<comment type="caution">
    <text evidence="6">The sequence shown here is derived from an EMBL/GenBank/DDBJ whole genome shotgun (WGS) entry which is preliminary data.</text>
</comment>
<dbReference type="GO" id="GO:0016887">
    <property type="term" value="F:ATP hydrolysis activity"/>
    <property type="evidence" value="ECO:0007669"/>
    <property type="project" value="InterPro"/>
</dbReference>
<name>A0A7J3JPR9_9CREN</name>
<proteinExistence type="predicted"/>
<gene>
    <name evidence="6" type="ORF">ENU30_02935</name>
</gene>
<feature type="domain" description="ABC transporter" evidence="5">
    <location>
        <begin position="11"/>
        <end position="240"/>
    </location>
</feature>
<dbReference type="InterPro" id="IPR003439">
    <property type="entry name" value="ABC_transporter-like_ATP-bd"/>
</dbReference>
<dbReference type="PROSITE" id="PS50893">
    <property type="entry name" value="ABC_TRANSPORTER_2"/>
    <property type="match status" value="2"/>
</dbReference>
<dbReference type="CDD" id="cd03216">
    <property type="entry name" value="ABC_Carb_Monos_I"/>
    <property type="match status" value="1"/>
</dbReference>
<dbReference type="InterPro" id="IPR003593">
    <property type="entry name" value="AAA+_ATPase"/>
</dbReference>
<protein>
    <submittedName>
        <fullName evidence="6">ATP-binding cassette domain-containing protein</fullName>
    </submittedName>
</protein>
<evidence type="ECO:0000256" key="2">
    <source>
        <dbReference type="ARBA" id="ARBA00022737"/>
    </source>
</evidence>
<accession>A0A7J3JPR9</accession>
<evidence type="ECO:0000313" key="6">
    <source>
        <dbReference type="EMBL" id="HGQ17925.1"/>
    </source>
</evidence>
<feature type="domain" description="ABC transporter" evidence="5">
    <location>
        <begin position="262"/>
        <end position="494"/>
    </location>
</feature>
<dbReference type="InterPro" id="IPR027417">
    <property type="entry name" value="P-loop_NTPase"/>
</dbReference>
<dbReference type="Pfam" id="PF00005">
    <property type="entry name" value="ABC_tran"/>
    <property type="match status" value="2"/>
</dbReference>
<keyword evidence="3" id="KW-0547">Nucleotide-binding</keyword>
<dbReference type="EMBL" id="DTBZ01000068">
    <property type="protein sequence ID" value="HGQ17925.1"/>
    <property type="molecule type" value="Genomic_DNA"/>
</dbReference>
<reference evidence="6" key="1">
    <citation type="journal article" date="2020" name="mSystems">
        <title>Genome- and Community-Level Interaction Insights into Carbon Utilization and Element Cycling Functions of Hydrothermarchaeota in Hydrothermal Sediment.</title>
        <authorList>
            <person name="Zhou Z."/>
            <person name="Liu Y."/>
            <person name="Xu W."/>
            <person name="Pan J."/>
            <person name="Luo Z.H."/>
            <person name="Li M."/>
        </authorList>
    </citation>
    <scope>NUCLEOTIDE SEQUENCE [LARGE SCALE GENOMIC DNA]</scope>
    <source>
        <strain evidence="6">SpSt-657</strain>
    </source>
</reference>
<dbReference type="SUPFAM" id="SSF52540">
    <property type="entry name" value="P-loop containing nucleoside triphosphate hydrolases"/>
    <property type="match status" value="2"/>
</dbReference>
<keyword evidence="2" id="KW-0677">Repeat</keyword>
<organism evidence="6">
    <name type="scientific">Ignisphaera aggregans</name>
    <dbReference type="NCBI Taxonomy" id="334771"/>
    <lineage>
        <taxon>Archaea</taxon>
        <taxon>Thermoproteota</taxon>
        <taxon>Thermoprotei</taxon>
        <taxon>Desulfurococcales</taxon>
        <taxon>Desulfurococcaceae</taxon>
        <taxon>Ignisphaera</taxon>
    </lineage>
</organism>
<keyword evidence="4 6" id="KW-0067">ATP-binding</keyword>
<sequence>MKKLVKMADLIRVVEISKRFGDIVALDDVSLNIDSGEIVAVLGENGSGKSTLAKILYGLYTPDKGYIEIDGKQHIFSSPAEAKRYGIVMVSQRPQLIDELTVLENISIFLNKSANRIYKNVNVLLREFDIDIDAASPVYVLSYTEKQYVEVIKALLAKPRLMIVDEATTYLPQPIKVKLFDMMKKIIVANGSILFITHKISEALEFSTRIIVLRKGRIAGEFIGSDVSLDELRRVMFGETVATVQATGQLQDKIALGNSAILRADSVSVIDEYGKRAVEDISLDVKRGEIVGVVGVAGNGQREFCEAIIGLRKVERGRILFEDKDITNTPPSKRVAMGLYYIPEDPFKDGVFLNLTIAENIKIFSQRKITKDVIQDIINKLNIIPAKPGIKVHKLSGGNVQKVVLSRILINIPRIIVAYNPTRMLDEYSSKFVISVLTKFASLGGSILLFSEDLDEALAMSDKIAVMVRGRIIGMYSRGSVNRSELEKVMTLHD</sequence>
<evidence type="ECO:0000259" key="5">
    <source>
        <dbReference type="PROSITE" id="PS50893"/>
    </source>
</evidence>
<dbReference type="SMART" id="SM00382">
    <property type="entry name" value="AAA"/>
    <property type="match status" value="1"/>
</dbReference>
<evidence type="ECO:0000256" key="4">
    <source>
        <dbReference type="ARBA" id="ARBA00022840"/>
    </source>
</evidence>
<dbReference type="Gene3D" id="3.40.50.300">
    <property type="entry name" value="P-loop containing nucleotide triphosphate hydrolases"/>
    <property type="match status" value="2"/>
</dbReference>
<dbReference type="PANTHER" id="PTHR43790">
    <property type="entry name" value="CARBOHYDRATE TRANSPORT ATP-BINDING PROTEIN MG119-RELATED"/>
    <property type="match status" value="1"/>
</dbReference>
<dbReference type="PANTHER" id="PTHR43790:SF9">
    <property type="entry name" value="GALACTOFURANOSE TRANSPORTER ATP-BINDING PROTEIN YTFR"/>
    <property type="match status" value="1"/>
</dbReference>
<dbReference type="AlphaFoldDB" id="A0A7J3JPR9"/>
<keyword evidence="1" id="KW-0813">Transport</keyword>